<dbReference type="STRING" id="283909.R7UWM6"/>
<evidence type="ECO:0000256" key="1">
    <source>
        <dbReference type="ARBA" id="ARBA00004370"/>
    </source>
</evidence>
<sequence>MSPNARLIKPLIISARVVEHLGLSINCLTSRRRQDHQSVEAANWVLHNELPENECGEDDDVWLTSSSRFHGNWVGFLNYEFRDESNDTFRGEGCNSVLDRVRKAMVVGASAIIILALNPRVIKETYTVWSTCWRAKPGSGVVCGFRNSLGNADPMLFWNYFFSAIATMILFLILKTDYQNEPDEPREMQECVRRLAVRALQMMRVQKYRRNLDDRDTCAICLDLYKPKQRLRILPCGHEFHASCVDPWLLSQQTCPLCKCNAIDEQLLGAPL</sequence>
<dbReference type="GO" id="GO:0016020">
    <property type="term" value="C:membrane"/>
    <property type="evidence" value="ECO:0007669"/>
    <property type="project" value="UniProtKB-SubCell"/>
</dbReference>
<feature type="domain" description="RING-type" evidence="10">
    <location>
        <begin position="218"/>
        <end position="259"/>
    </location>
</feature>
<evidence type="ECO:0000259" key="10">
    <source>
        <dbReference type="PROSITE" id="PS50089"/>
    </source>
</evidence>
<reference evidence="12" key="3">
    <citation type="submission" date="2015-06" db="UniProtKB">
        <authorList>
            <consortium name="EnsemblMetazoa"/>
        </authorList>
    </citation>
    <scope>IDENTIFICATION</scope>
</reference>
<keyword evidence="4 8" id="KW-0863">Zinc-finger</keyword>
<keyword evidence="6 9" id="KW-1133">Transmembrane helix</keyword>
<proteinExistence type="predicted"/>
<evidence type="ECO:0000313" key="12">
    <source>
        <dbReference type="EnsemblMetazoa" id="CapteP193179"/>
    </source>
</evidence>
<dbReference type="SMART" id="SM00184">
    <property type="entry name" value="RING"/>
    <property type="match status" value="1"/>
</dbReference>
<dbReference type="InterPro" id="IPR051073">
    <property type="entry name" value="ZNRF3_Arkadia_E3_ligases"/>
</dbReference>
<accession>R7UWM6</accession>
<dbReference type="Proteomes" id="UP000014760">
    <property type="component" value="Unassembled WGS sequence"/>
</dbReference>
<protein>
    <recommendedName>
        <fullName evidence="10">RING-type domain-containing protein</fullName>
    </recommendedName>
</protein>
<dbReference type="SUPFAM" id="SSF57850">
    <property type="entry name" value="RING/U-box"/>
    <property type="match status" value="1"/>
</dbReference>
<dbReference type="OrthoDB" id="8062037at2759"/>
<dbReference type="EMBL" id="KB299619">
    <property type="protein sequence ID" value="ELU07806.1"/>
    <property type="molecule type" value="Genomic_DNA"/>
</dbReference>
<evidence type="ECO:0000256" key="3">
    <source>
        <dbReference type="ARBA" id="ARBA00022723"/>
    </source>
</evidence>
<dbReference type="GO" id="GO:0008270">
    <property type="term" value="F:zinc ion binding"/>
    <property type="evidence" value="ECO:0007669"/>
    <property type="project" value="UniProtKB-KW"/>
</dbReference>
<evidence type="ECO:0000256" key="9">
    <source>
        <dbReference type="SAM" id="Phobius"/>
    </source>
</evidence>
<dbReference type="InterPro" id="IPR013083">
    <property type="entry name" value="Znf_RING/FYVE/PHD"/>
</dbReference>
<evidence type="ECO:0000313" key="13">
    <source>
        <dbReference type="Proteomes" id="UP000014760"/>
    </source>
</evidence>
<evidence type="ECO:0000256" key="2">
    <source>
        <dbReference type="ARBA" id="ARBA00022692"/>
    </source>
</evidence>
<keyword evidence="7 9" id="KW-0472">Membrane</keyword>
<reference evidence="13" key="1">
    <citation type="submission" date="2012-12" db="EMBL/GenBank/DDBJ databases">
        <authorList>
            <person name="Hellsten U."/>
            <person name="Grimwood J."/>
            <person name="Chapman J.A."/>
            <person name="Shapiro H."/>
            <person name="Aerts A."/>
            <person name="Otillar R.P."/>
            <person name="Terry A.Y."/>
            <person name="Boore J.L."/>
            <person name="Simakov O."/>
            <person name="Marletaz F."/>
            <person name="Cho S.-J."/>
            <person name="Edsinger-Gonzales E."/>
            <person name="Havlak P."/>
            <person name="Kuo D.-H."/>
            <person name="Larsson T."/>
            <person name="Lv J."/>
            <person name="Arendt D."/>
            <person name="Savage R."/>
            <person name="Osoegawa K."/>
            <person name="de Jong P."/>
            <person name="Lindberg D.R."/>
            <person name="Seaver E.C."/>
            <person name="Weisblat D.A."/>
            <person name="Putnam N.H."/>
            <person name="Grigoriev I.V."/>
            <person name="Rokhsar D.S."/>
        </authorList>
    </citation>
    <scope>NUCLEOTIDE SEQUENCE</scope>
    <source>
        <strain evidence="13">I ESC-2004</strain>
    </source>
</reference>
<dbReference type="PANTHER" id="PTHR16200">
    <property type="entry name" value="RING ZINC FINGER"/>
    <property type="match status" value="1"/>
</dbReference>
<keyword evidence="3" id="KW-0479">Metal-binding</keyword>
<dbReference type="OMA" id="MEPIDNC"/>
<keyword evidence="2 9" id="KW-0812">Transmembrane</keyword>
<keyword evidence="13" id="KW-1185">Reference proteome</keyword>
<dbReference type="Pfam" id="PF13639">
    <property type="entry name" value="zf-RING_2"/>
    <property type="match status" value="1"/>
</dbReference>
<evidence type="ECO:0000256" key="6">
    <source>
        <dbReference type="ARBA" id="ARBA00022989"/>
    </source>
</evidence>
<keyword evidence="5" id="KW-0862">Zinc</keyword>
<dbReference type="Gene3D" id="3.50.30.30">
    <property type="match status" value="1"/>
</dbReference>
<dbReference type="InterPro" id="IPR001841">
    <property type="entry name" value="Znf_RING"/>
</dbReference>
<dbReference type="FunFam" id="3.30.40.10:FF:000009">
    <property type="entry name" value="E3 ubiquitin-protein ligase RNF130"/>
    <property type="match status" value="1"/>
</dbReference>
<name>R7UWM6_CAPTE</name>
<reference evidence="11 13" key="2">
    <citation type="journal article" date="2013" name="Nature">
        <title>Insights into bilaterian evolution from three spiralian genomes.</title>
        <authorList>
            <person name="Simakov O."/>
            <person name="Marletaz F."/>
            <person name="Cho S.J."/>
            <person name="Edsinger-Gonzales E."/>
            <person name="Havlak P."/>
            <person name="Hellsten U."/>
            <person name="Kuo D.H."/>
            <person name="Larsson T."/>
            <person name="Lv J."/>
            <person name="Arendt D."/>
            <person name="Savage R."/>
            <person name="Osoegawa K."/>
            <person name="de Jong P."/>
            <person name="Grimwood J."/>
            <person name="Chapman J.A."/>
            <person name="Shapiro H."/>
            <person name="Aerts A."/>
            <person name="Otillar R.P."/>
            <person name="Terry A.Y."/>
            <person name="Boore J.L."/>
            <person name="Grigoriev I.V."/>
            <person name="Lindberg D.R."/>
            <person name="Seaver E.C."/>
            <person name="Weisblat D.A."/>
            <person name="Putnam N.H."/>
            <person name="Rokhsar D.S."/>
        </authorList>
    </citation>
    <scope>NUCLEOTIDE SEQUENCE</scope>
    <source>
        <strain evidence="11 13">I ESC-2004</strain>
    </source>
</reference>
<dbReference type="AlphaFoldDB" id="R7UWM6"/>
<evidence type="ECO:0000256" key="7">
    <source>
        <dbReference type="ARBA" id="ARBA00023136"/>
    </source>
</evidence>
<dbReference type="EnsemblMetazoa" id="CapteT193179">
    <property type="protein sequence ID" value="CapteP193179"/>
    <property type="gene ID" value="CapteG193179"/>
</dbReference>
<dbReference type="Gene3D" id="3.30.40.10">
    <property type="entry name" value="Zinc/RING finger domain, C3HC4 (zinc finger)"/>
    <property type="match status" value="1"/>
</dbReference>
<evidence type="ECO:0000313" key="11">
    <source>
        <dbReference type="EMBL" id="ELU07806.1"/>
    </source>
</evidence>
<evidence type="ECO:0000256" key="4">
    <source>
        <dbReference type="ARBA" id="ARBA00022771"/>
    </source>
</evidence>
<dbReference type="EMBL" id="AMQN01001118">
    <property type="status" value="NOT_ANNOTATED_CDS"/>
    <property type="molecule type" value="Genomic_DNA"/>
</dbReference>
<gene>
    <name evidence="11" type="ORF">CAPTEDRAFT_193179</name>
</gene>
<evidence type="ECO:0000256" key="5">
    <source>
        <dbReference type="ARBA" id="ARBA00022833"/>
    </source>
</evidence>
<feature type="transmembrane region" description="Helical" evidence="9">
    <location>
        <begin position="155"/>
        <end position="174"/>
    </location>
</feature>
<organism evidence="11">
    <name type="scientific">Capitella teleta</name>
    <name type="common">Polychaete worm</name>
    <dbReference type="NCBI Taxonomy" id="283909"/>
    <lineage>
        <taxon>Eukaryota</taxon>
        <taxon>Metazoa</taxon>
        <taxon>Spiralia</taxon>
        <taxon>Lophotrochozoa</taxon>
        <taxon>Annelida</taxon>
        <taxon>Polychaeta</taxon>
        <taxon>Sedentaria</taxon>
        <taxon>Scolecida</taxon>
        <taxon>Capitellidae</taxon>
        <taxon>Capitella</taxon>
    </lineage>
</organism>
<evidence type="ECO:0000256" key="8">
    <source>
        <dbReference type="PROSITE-ProRule" id="PRU00175"/>
    </source>
</evidence>
<dbReference type="PROSITE" id="PS50089">
    <property type="entry name" value="ZF_RING_2"/>
    <property type="match status" value="1"/>
</dbReference>
<comment type="subcellular location">
    <subcellularLocation>
        <location evidence="1">Membrane</location>
    </subcellularLocation>
</comment>
<dbReference type="HOGENOM" id="CLU_1023934_0_0_1"/>